<dbReference type="EMBL" id="CP033577">
    <property type="protein sequence ID" value="AYV22775.1"/>
    <property type="molecule type" value="Genomic_DNA"/>
</dbReference>
<gene>
    <name evidence="2" type="ORF">ECB94_16620</name>
</gene>
<dbReference type="RefSeq" id="WP_124941062.1">
    <property type="nucleotide sequence ID" value="NZ_CP033577.1"/>
</dbReference>
<evidence type="ECO:0000313" key="3">
    <source>
        <dbReference type="Proteomes" id="UP000279760"/>
    </source>
</evidence>
<organism evidence="2 3">
    <name type="scientific">Vibrio mediterranei</name>
    <dbReference type="NCBI Taxonomy" id="689"/>
    <lineage>
        <taxon>Bacteria</taxon>
        <taxon>Pseudomonadati</taxon>
        <taxon>Pseudomonadota</taxon>
        <taxon>Gammaproteobacteria</taxon>
        <taxon>Vibrionales</taxon>
        <taxon>Vibrionaceae</taxon>
        <taxon>Vibrio</taxon>
    </lineage>
</organism>
<accession>A0A3G4VED3</accession>
<evidence type="ECO:0000313" key="2">
    <source>
        <dbReference type="EMBL" id="AYV22775.1"/>
    </source>
</evidence>
<keyword evidence="1" id="KW-0472">Membrane</keyword>
<feature type="transmembrane region" description="Helical" evidence="1">
    <location>
        <begin position="125"/>
        <end position="143"/>
    </location>
</feature>
<dbReference type="InterPro" id="IPR019275">
    <property type="entry name" value="DUF2301"/>
</dbReference>
<protein>
    <submittedName>
        <fullName evidence="2">Uncharacterized protein</fullName>
    </submittedName>
</protein>
<feature type="transmembrane region" description="Helical" evidence="1">
    <location>
        <begin position="55"/>
        <end position="74"/>
    </location>
</feature>
<keyword evidence="1" id="KW-1133">Transmembrane helix</keyword>
<evidence type="ECO:0000256" key="1">
    <source>
        <dbReference type="SAM" id="Phobius"/>
    </source>
</evidence>
<feature type="transmembrane region" description="Helical" evidence="1">
    <location>
        <begin position="149"/>
        <end position="164"/>
    </location>
</feature>
<keyword evidence="1" id="KW-0812">Transmembrane</keyword>
<dbReference type="Proteomes" id="UP000279760">
    <property type="component" value="Chromosome 1"/>
</dbReference>
<name>A0A3G4VED3_9VIBR</name>
<feature type="transmembrane region" description="Helical" evidence="1">
    <location>
        <begin position="20"/>
        <end position="43"/>
    </location>
</feature>
<sequence>MTNPEFKEDLDALDKLSVCLYRLGISLFSIGCLLAAALSYEGITLASVTSPFDQWIFWMLLTSTVLSAANIHVYDKTVRTVIMWSGWLALLFVVTDLPTWVSLGFCFVVFSGIALKESFCFKVPGLKLIPVLLVIAVLCTALNKLPVLVALYIAVGGIMGFLSFKKWQMPLHFDIGIKANYQI</sequence>
<proteinExistence type="predicted"/>
<reference evidence="2 3" key="1">
    <citation type="submission" date="2018-11" db="EMBL/GenBank/DDBJ databases">
        <title>Complete Genome Sequence of Vbrio mediterranei 117-T6: a Potential Pathogen Bacteria Isolated from the Conchocelis of Pyropia.</title>
        <authorList>
            <person name="Liu Q."/>
        </authorList>
    </citation>
    <scope>NUCLEOTIDE SEQUENCE [LARGE SCALE GENOMIC DNA]</scope>
    <source>
        <strain evidence="2 3">117-T6</strain>
    </source>
</reference>
<feature type="transmembrane region" description="Helical" evidence="1">
    <location>
        <begin position="86"/>
        <end position="113"/>
    </location>
</feature>
<dbReference type="AlphaFoldDB" id="A0A3G4VED3"/>
<dbReference type="Pfam" id="PF10063">
    <property type="entry name" value="DUF2301"/>
    <property type="match status" value="1"/>
</dbReference>